<keyword evidence="1" id="KW-1133">Transmembrane helix</keyword>
<dbReference type="STRING" id="1033734.GCA_000285535_03864"/>
<dbReference type="EMBL" id="SLUB01000003">
    <property type="protein sequence ID" value="THE14825.1"/>
    <property type="molecule type" value="Genomic_DNA"/>
</dbReference>
<keyword evidence="1" id="KW-0472">Membrane</keyword>
<dbReference type="OrthoDB" id="86125at2"/>
<comment type="caution">
    <text evidence="2">The sequence shown here is derived from an EMBL/GenBank/DDBJ whole genome shotgun (WGS) entry which is preliminary data.</text>
</comment>
<dbReference type="InterPro" id="IPR003474">
    <property type="entry name" value="Glcn_transporter"/>
</dbReference>
<feature type="transmembrane region" description="Helical" evidence="1">
    <location>
        <begin position="63"/>
        <end position="84"/>
    </location>
</feature>
<accession>A0A4S3PYX4</accession>
<dbReference type="RefSeq" id="WP_136378174.1">
    <property type="nucleotide sequence ID" value="NZ_SLUB01000003.1"/>
</dbReference>
<proteinExistence type="predicted"/>
<keyword evidence="1" id="KW-0812">Transmembrane</keyword>
<sequence>MLSMIGLVGGLALLIFLTMRGMNLLIAGPLCALFVGVLSGLPLFPQLVGEGEANFVGNYMSGFSSFVTSWYLMFLLGAIFGKVMEDSGAADSVSKWIVDKLGMKFAIFAIVLACAVLTYGGVSLFVVAFSVYPMAISLFKEANLPRRFIPATLAFGSVTFTMTSAGSPEIQNWIPIEYLGTSPLAGWEVSAIVAVFMMIFGGWWLKRMISKAVANGETFVSRENDPIVENKELPHPITGLIPLIVVLIISFIFHDKLAQSALIIALLGGVISTYLLNRKYFTSVGKALSEGTMGALIAIGNTAAVVGFGGVAKAVPAFQVAVDAMTSIPGSPLIGGAIAVSVIAGMTGSASGGQAIALPLLAPHYIETGVNPEALHRVVAISSGALDSLPHNGYVVTTVRSICGESHKDAYGAVGALTVIVPTIGLILAIVLFSLGLGI</sequence>
<evidence type="ECO:0000256" key="1">
    <source>
        <dbReference type="SAM" id="Phobius"/>
    </source>
</evidence>
<keyword evidence="3" id="KW-1185">Reference proteome</keyword>
<reference evidence="2 3" key="1">
    <citation type="journal article" date="2019" name="Indoor Air">
        <title>Impacts of indoor surface finishes on bacterial viability.</title>
        <authorList>
            <person name="Hu J."/>
            <person name="Maamar S.B."/>
            <person name="Glawe A.J."/>
            <person name="Gottel N."/>
            <person name="Gilbert J.A."/>
            <person name="Hartmann E.M."/>
        </authorList>
    </citation>
    <scope>NUCLEOTIDE SEQUENCE [LARGE SCALE GENOMIC DNA]</scope>
    <source>
        <strain evidence="2 3">AF060A6</strain>
    </source>
</reference>
<gene>
    <name evidence="2" type="ORF">E1I69_03135</name>
</gene>
<evidence type="ECO:0000313" key="2">
    <source>
        <dbReference type="EMBL" id="THE14825.1"/>
    </source>
</evidence>
<dbReference type="Proteomes" id="UP000306477">
    <property type="component" value="Unassembled WGS sequence"/>
</dbReference>
<dbReference type="Pfam" id="PF02447">
    <property type="entry name" value="GntP_permease"/>
    <property type="match status" value="1"/>
</dbReference>
<protein>
    <submittedName>
        <fullName evidence="2">GntP family permease</fullName>
    </submittedName>
</protein>
<feature type="transmembrane region" description="Helical" evidence="1">
    <location>
        <begin position="105"/>
        <end position="132"/>
    </location>
</feature>
<feature type="transmembrane region" description="Helical" evidence="1">
    <location>
        <begin position="410"/>
        <end position="435"/>
    </location>
</feature>
<dbReference type="PANTHER" id="PTHR30354">
    <property type="entry name" value="GNT FAMILY GLUCONATE TRANSPORTER"/>
    <property type="match status" value="1"/>
</dbReference>
<dbReference type="PANTHER" id="PTHR30354:SF7">
    <property type="entry name" value="BLL7963 PROTEIN"/>
    <property type="match status" value="1"/>
</dbReference>
<dbReference type="AlphaFoldDB" id="A0A4S3PYX4"/>
<feature type="transmembrane region" description="Helical" evidence="1">
    <location>
        <begin position="260"/>
        <end position="277"/>
    </location>
</feature>
<dbReference type="GO" id="GO:0015128">
    <property type="term" value="F:gluconate transmembrane transporter activity"/>
    <property type="evidence" value="ECO:0007669"/>
    <property type="project" value="InterPro"/>
</dbReference>
<evidence type="ECO:0000313" key="3">
    <source>
        <dbReference type="Proteomes" id="UP000306477"/>
    </source>
</evidence>
<dbReference type="GO" id="GO:0005886">
    <property type="term" value="C:plasma membrane"/>
    <property type="evidence" value="ECO:0007669"/>
    <property type="project" value="TreeGrafter"/>
</dbReference>
<feature type="transmembrane region" description="Helical" evidence="1">
    <location>
        <begin position="184"/>
        <end position="205"/>
    </location>
</feature>
<organism evidence="2 3">
    <name type="scientific">Bacillus timonensis</name>
    <dbReference type="NCBI Taxonomy" id="1033734"/>
    <lineage>
        <taxon>Bacteria</taxon>
        <taxon>Bacillati</taxon>
        <taxon>Bacillota</taxon>
        <taxon>Bacilli</taxon>
        <taxon>Bacillales</taxon>
        <taxon>Bacillaceae</taxon>
        <taxon>Bacillus</taxon>
    </lineage>
</organism>
<name>A0A4S3PYX4_9BACI</name>
<feature type="transmembrane region" description="Helical" evidence="1">
    <location>
        <begin position="237"/>
        <end position="254"/>
    </location>
</feature>